<evidence type="ECO:0000256" key="9">
    <source>
        <dbReference type="SAM" id="Phobius"/>
    </source>
</evidence>
<dbReference type="InterPro" id="IPR044880">
    <property type="entry name" value="NCX_ion-bd_dom_sf"/>
</dbReference>
<feature type="transmembrane region" description="Helical" evidence="9">
    <location>
        <begin position="231"/>
        <end position="251"/>
    </location>
</feature>
<dbReference type="Pfam" id="PF01699">
    <property type="entry name" value="Na_Ca_ex"/>
    <property type="match status" value="2"/>
</dbReference>
<evidence type="ECO:0000256" key="7">
    <source>
        <dbReference type="ARBA" id="ARBA00023136"/>
    </source>
</evidence>
<feature type="transmembrane region" description="Helical" evidence="9">
    <location>
        <begin position="200"/>
        <end position="219"/>
    </location>
</feature>
<dbReference type="Proteomes" id="UP000242287">
    <property type="component" value="Unassembled WGS sequence"/>
</dbReference>
<proteinExistence type="inferred from homology"/>
<dbReference type="PANTHER" id="PTHR31503:SF20">
    <property type="entry name" value="CA(2+)_H(+) EXCHANGER, PUTATIVE (EUROFUNG)-RELATED"/>
    <property type="match status" value="1"/>
</dbReference>
<evidence type="ECO:0000313" key="12">
    <source>
        <dbReference type="Proteomes" id="UP000242287"/>
    </source>
</evidence>
<evidence type="ECO:0000256" key="2">
    <source>
        <dbReference type="ARBA" id="ARBA00008170"/>
    </source>
</evidence>
<organism evidence="11 12">
    <name type="scientific">Amanita thiersii Skay4041</name>
    <dbReference type="NCBI Taxonomy" id="703135"/>
    <lineage>
        <taxon>Eukaryota</taxon>
        <taxon>Fungi</taxon>
        <taxon>Dikarya</taxon>
        <taxon>Basidiomycota</taxon>
        <taxon>Agaricomycotina</taxon>
        <taxon>Agaricomycetes</taxon>
        <taxon>Agaricomycetidae</taxon>
        <taxon>Agaricales</taxon>
        <taxon>Pluteineae</taxon>
        <taxon>Amanitaceae</taxon>
        <taxon>Amanita</taxon>
    </lineage>
</organism>
<keyword evidence="12" id="KW-1185">Reference proteome</keyword>
<comment type="similarity">
    <text evidence="2">Belongs to the Ca(2+):cation antiporter (CaCA) (TC 2.A.19) family.</text>
</comment>
<dbReference type="InterPro" id="IPR004837">
    <property type="entry name" value="NaCa_Exmemb"/>
</dbReference>
<sequence length="526" mass="56949">MHYTDDSDVEAEPQVKRNTHLDRQTVQRRTTVANTSGNVEEMDRRNTAAGTTEPHSESKSQLMPTATPPLAHRSKFGLKRPKFSCRRFLKAFTPKSIPSPGYKESLLAVVKASWLNLLLVCIPVSWALNFALHESTLKDTLVFIFSFLAIIPLAKLLAYGTDELSKRFGQAMAGLINATLGNVVELIVAIIALVKCELRIVQSSLLVLGMCFLAGGFKYSQQGFGVSATQLNSALLTVSVIAVLLPAAFRINAVTDDASKQAQILQVSHGVAIILLLIYVMYLGFQLFSHADLFDDDAPDAPKSTKYSKVKKSEKHAQVVAAFHPDSAATTTAAEDSPVASSVSFNDVEAQKKEEEDEEEKAEMNLAVTFGLVVGVAILVAFTAEWLVHSIDGITATGIINKEFIGLILLPIVGNAAEHATAVTVSVKDKLTLSIQVAVGSSISKQIALFVIPVIVILGWILGKPLTLLFDGYESISLLLAVITVNVVVQDGKSNWLEGAILMALYLILAVTYWYYPGSDLGYACH</sequence>
<evidence type="ECO:0000256" key="8">
    <source>
        <dbReference type="SAM" id="MobiDB-lite"/>
    </source>
</evidence>
<keyword evidence="7 9" id="KW-0472">Membrane</keyword>
<dbReference type="GO" id="GO:0015369">
    <property type="term" value="F:calcium:proton antiporter activity"/>
    <property type="evidence" value="ECO:0007669"/>
    <property type="project" value="UniProtKB-ARBA"/>
</dbReference>
<feature type="transmembrane region" description="Helical" evidence="9">
    <location>
        <begin position="447"/>
        <end position="466"/>
    </location>
</feature>
<dbReference type="GO" id="GO:0000329">
    <property type="term" value="C:fungal-type vacuole membrane"/>
    <property type="evidence" value="ECO:0007669"/>
    <property type="project" value="TreeGrafter"/>
</dbReference>
<dbReference type="GO" id="GO:0012505">
    <property type="term" value="C:endomembrane system"/>
    <property type="evidence" value="ECO:0007669"/>
    <property type="project" value="UniProtKB-SubCell"/>
</dbReference>
<dbReference type="FunFam" id="1.20.1420.30:FF:000024">
    <property type="entry name" value="Calcium/proton exchanger, variant"/>
    <property type="match status" value="1"/>
</dbReference>
<gene>
    <name evidence="11" type="ORF">AMATHDRAFT_1496</name>
</gene>
<evidence type="ECO:0000256" key="3">
    <source>
        <dbReference type="ARBA" id="ARBA00022448"/>
    </source>
</evidence>
<accession>A0A2A9NQ03</accession>
<feature type="region of interest" description="Disordered" evidence="8">
    <location>
        <begin position="332"/>
        <end position="359"/>
    </location>
</feature>
<dbReference type="InterPro" id="IPR004713">
    <property type="entry name" value="CaH_exchang"/>
</dbReference>
<feature type="transmembrane region" description="Helical" evidence="9">
    <location>
        <begin position="472"/>
        <end position="489"/>
    </location>
</feature>
<evidence type="ECO:0000256" key="4">
    <source>
        <dbReference type="ARBA" id="ARBA00022692"/>
    </source>
</evidence>
<dbReference type="OrthoDB" id="1699231at2759"/>
<feature type="compositionally biased region" description="Acidic residues" evidence="8">
    <location>
        <begin position="1"/>
        <end position="11"/>
    </location>
</feature>
<evidence type="ECO:0000256" key="5">
    <source>
        <dbReference type="ARBA" id="ARBA00022989"/>
    </source>
</evidence>
<feature type="transmembrane region" description="Helical" evidence="9">
    <location>
        <begin position="496"/>
        <end position="516"/>
    </location>
</feature>
<keyword evidence="3" id="KW-0813">Transport</keyword>
<dbReference type="STRING" id="703135.A0A2A9NQ03"/>
<keyword evidence="4 9" id="KW-0812">Transmembrane</keyword>
<comment type="subcellular location">
    <subcellularLocation>
        <location evidence="1">Endomembrane system</location>
        <topology evidence="1">Multi-pass membrane protein</topology>
    </subcellularLocation>
</comment>
<feature type="transmembrane region" description="Helical" evidence="9">
    <location>
        <begin position="366"/>
        <end position="384"/>
    </location>
</feature>
<dbReference type="PANTHER" id="PTHR31503">
    <property type="entry name" value="VACUOLAR CALCIUM ION TRANSPORTER"/>
    <property type="match status" value="1"/>
</dbReference>
<dbReference type="EMBL" id="KZ301975">
    <property type="protein sequence ID" value="PFH53065.1"/>
    <property type="molecule type" value="Genomic_DNA"/>
</dbReference>
<feature type="transmembrane region" description="Helical" evidence="9">
    <location>
        <begin position="140"/>
        <end position="159"/>
    </location>
</feature>
<evidence type="ECO:0000313" key="11">
    <source>
        <dbReference type="EMBL" id="PFH53065.1"/>
    </source>
</evidence>
<feature type="domain" description="Sodium/calcium exchanger membrane region" evidence="10">
    <location>
        <begin position="370"/>
        <end position="512"/>
    </location>
</feature>
<dbReference type="AlphaFoldDB" id="A0A2A9NQ03"/>
<keyword evidence="5 9" id="KW-1133">Transmembrane helix</keyword>
<dbReference type="GO" id="GO:0006874">
    <property type="term" value="P:intracellular calcium ion homeostasis"/>
    <property type="evidence" value="ECO:0007669"/>
    <property type="project" value="TreeGrafter"/>
</dbReference>
<reference evidence="11 12" key="1">
    <citation type="submission" date="2014-02" db="EMBL/GenBank/DDBJ databases">
        <title>Transposable element dynamics among asymbiotic and ectomycorrhizal Amanita fungi.</title>
        <authorList>
            <consortium name="DOE Joint Genome Institute"/>
            <person name="Hess J."/>
            <person name="Skrede I."/>
            <person name="Wolfe B."/>
            <person name="LaButti K."/>
            <person name="Ohm R.A."/>
            <person name="Grigoriev I.V."/>
            <person name="Pringle A."/>
        </authorList>
    </citation>
    <scope>NUCLEOTIDE SEQUENCE [LARGE SCALE GENOMIC DNA]</scope>
    <source>
        <strain evidence="11 12">SKay4041</strain>
    </source>
</reference>
<dbReference type="Gene3D" id="1.20.1420.30">
    <property type="entry name" value="NCX, central ion-binding region"/>
    <property type="match status" value="1"/>
</dbReference>
<protein>
    <recommendedName>
        <fullName evidence="10">Sodium/calcium exchanger membrane region domain-containing protein</fullName>
    </recommendedName>
</protein>
<feature type="transmembrane region" description="Helical" evidence="9">
    <location>
        <begin position="171"/>
        <end position="194"/>
    </location>
</feature>
<feature type="compositionally biased region" description="Basic and acidic residues" evidence="8">
    <location>
        <begin position="13"/>
        <end position="25"/>
    </location>
</feature>
<feature type="region of interest" description="Disordered" evidence="8">
    <location>
        <begin position="1"/>
        <end position="71"/>
    </location>
</feature>
<name>A0A2A9NQ03_9AGAR</name>
<feature type="transmembrane region" description="Helical" evidence="9">
    <location>
        <begin position="263"/>
        <end position="285"/>
    </location>
</feature>
<evidence type="ECO:0000259" key="10">
    <source>
        <dbReference type="Pfam" id="PF01699"/>
    </source>
</evidence>
<feature type="transmembrane region" description="Helical" evidence="9">
    <location>
        <begin position="105"/>
        <end position="128"/>
    </location>
</feature>
<evidence type="ECO:0000256" key="1">
    <source>
        <dbReference type="ARBA" id="ARBA00004127"/>
    </source>
</evidence>
<feature type="domain" description="Sodium/calcium exchanger membrane region" evidence="10">
    <location>
        <begin position="140"/>
        <end position="287"/>
    </location>
</feature>
<feature type="compositionally biased region" description="Polar residues" evidence="8">
    <location>
        <begin position="27"/>
        <end position="38"/>
    </location>
</feature>
<keyword evidence="6" id="KW-0406">Ion transport</keyword>
<evidence type="ECO:0000256" key="6">
    <source>
        <dbReference type="ARBA" id="ARBA00023065"/>
    </source>
</evidence>